<feature type="region of interest" description="Disordered" evidence="7">
    <location>
        <begin position="1"/>
        <end position="20"/>
    </location>
</feature>
<dbReference type="GO" id="GO:0031429">
    <property type="term" value="C:box H/ACA snoRNP complex"/>
    <property type="evidence" value="ECO:0007669"/>
    <property type="project" value="UniProtKB-UniRule"/>
</dbReference>
<evidence type="ECO:0000313" key="9">
    <source>
        <dbReference type="EMBL" id="TCD66986.1"/>
    </source>
</evidence>
<dbReference type="GO" id="GO:0031120">
    <property type="term" value="P:snRNA pseudouridine synthesis"/>
    <property type="evidence" value="ECO:0007669"/>
    <property type="project" value="UniProtKB-UniRule"/>
</dbReference>
<dbReference type="InterPro" id="IPR004038">
    <property type="entry name" value="Ribosomal_eL8/eL30/eS12/Gad45"/>
</dbReference>
<comment type="caution">
    <text evidence="9">The sequence shown here is derived from an EMBL/GenBank/DDBJ whole genome shotgun (WGS) entry which is preliminary data.</text>
</comment>
<gene>
    <name evidence="9" type="primary">NHP2</name>
    <name evidence="9" type="ORF">EIP91_000666</name>
</gene>
<dbReference type="InterPro" id="IPR050257">
    <property type="entry name" value="eL8/uL1-like"/>
</dbReference>
<reference evidence="9 10" key="1">
    <citation type="submission" date="2018-11" db="EMBL/GenBank/DDBJ databases">
        <title>Genome assembly of Steccherinum ochraceum LE-BIN_3174, the white-rot fungus of the Steccherinaceae family (The Residual Polyporoid clade, Polyporales, Basidiomycota).</title>
        <authorList>
            <person name="Fedorova T.V."/>
            <person name="Glazunova O.A."/>
            <person name="Landesman E.O."/>
            <person name="Moiseenko K.V."/>
            <person name="Psurtseva N.V."/>
            <person name="Savinova O.S."/>
            <person name="Shakhova N.V."/>
            <person name="Tyazhelova T.V."/>
            <person name="Vasina D.V."/>
        </authorList>
    </citation>
    <scope>NUCLEOTIDE SEQUENCE [LARGE SCALE GENOMIC DNA]</scope>
    <source>
        <strain evidence="9 10">LE-BIN_3174</strain>
    </source>
</reference>
<evidence type="ECO:0000256" key="6">
    <source>
        <dbReference type="RuleBase" id="RU366039"/>
    </source>
</evidence>
<accession>A0A4R0RHU0</accession>
<dbReference type="Pfam" id="PF01248">
    <property type="entry name" value="Ribosomal_L7Ae"/>
    <property type="match status" value="1"/>
</dbReference>
<dbReference type="PRINTS" id="PR00881">
    <property type="entry name" value="L7ARS6FAMILY"/>
</dbReference>
<sequence>MAKDKSEKKEKKSKEVTETKTEAIVTGEDVDMEDVEAVKVKKKVKKEEEKTVVPLEDLSPIAQPLAQHKLTKKLHKTIKKASKSRQVKRGVKEIQKGIRKGEKGLLVLAADITPIDITSHLPVMSEDANMPYVFVTSKEELGHASGTKRPTSCVMICPDMKKAKRKKTEEGDKAEDDLDFKELYEECCREVEKLDRKVVF</sequence>
<evidence type="ECO:0000256" key="1">
    <source>
        <dbReference type="ARBA" id="ARBA00004604"/>
    </source>
</evidence>
<dbReference type="AlphaFoldDB" id="A0A4R0RHU0"/>
<dbReference type="SUPFAM" id="SSF55315">
    <property type="entry name" value="L30e-like"/>
    <property type="match status" value="1"/>
</dbReference>
<evidence type="ECO:0000256" key="5">
    <source>
        <dbReference type="ARBA" id="ARBA00023274"/>
    </source>
</evidence>
<organism evidence="9 10">
    <name type="scientific">Steccherinum ochraceum</name>
    <dbReference type="NCBI Taxonomy" id="92696"/>
    <lineage>
        <taxon>Eukaryota</taxon>
        <taxon>Fungi</taxon>
        <taxon>Dikarya</taxon>
        <taxon>Basidiomycota</taxon>
        <taxon>Agaricomycotina</taxon>
        <taxon>Agaricomycetes</taxon>
        <taxon>Polyporales</taxon>
        <taxon>Steccherinaceae</taxon>
        <taxon>Steccherinum</taxon>
    </lineage>
</organism>
<comment type="function">
    <text evidence="6">Required for ribosome biogenesis. Part of a complex which catalyzes pseudouridylation of rRNA. This involves the isomerization of uridine such that the ribose is subsequently attached to C5, instead of the normal N1. Pseudouridine ('psi') residues may serve to stabilize the conformation of rRNAs.</text>
</comment>
<evidence type="ECO:0000259" key="8">
    <source>
        <dbReference type="Pfam" id="PF01248"/>
    </source>
</evidence>
<dbReference type="Proteomes" id="UP000292702">
    <property type="component" value="Unassembled WGS sequence"/>
</dbReference>
<feature type="domain" description="Ribosomal protein eL8/eL30/eS12/Gadd45" evidence="8">
    <location>
        <begin position="73"/>
        <end position="158"/>
    </location>
</feature>
<dbReference type="OrthoDB" id="5364946at2759"/>
<evidence type="ECO:0000256" key="2">
    <source>
        <dbReference type="ARBA" id="ARBA00007337"/>
    </source>
</evidence>
<dbReference type="GO" id="GO:0000398">
    <property type="term" value="P:mRNA splicing, via spliceosome"/>
    <property type="evidence" value="ECO:0007669"/>
    <property type="project" value="UniProtKB-UniRule"/>
</dbReference>
<comment type="subcellular location">
    <subcellularLocation>
        <location evidence="1 6">Nucleus</location>
        <location evidence="1 6">Nucleolus</location>
    </subcellularLocation>
</comment>
<dbReference type="InterPro" id="IPR018492">
    <property type="entry name" value="Ribosomal_eL8/Nhp2"/>
</dbReference>
<keyword evidence="3 6" id="KW-0694">RNA-binding</keyword>
<evidence type="ECO:0000256" key="7">
    <source>
        <dbReference type="SAM" id="MobiDB-lite"/>
    </source>
</evidence>
<dbReference type="STRING" id="92696.A0A4R0RHU0"/>
<proteinExistence type="inferred from homology"/>
<dbReference type="InterPro" id="IPR029064">
    <property type="entry name" value="Ribosomal_eL30-like_sf"/>
</dbReference>
<keyword evidence="4 6" id="KW-0539">Nucleus</keyword>
<keyword evidence="10" id="KW-1185">Reference proteome</keyword>
<evidence type="ECO:0000256" key="4">
    <source>
        <dbReference type="ARBA" id="ARBA00023242"/>
    </source>
</evidence>
<dbReference type="PRINTS" id="PR00883">
    <property type="entry name" value="NUCLEARHMG"/>
</dbReference>
<evidence type="ECO:0000313" key="10">
    <source>
        <dbReference type="Proteomes" id="UP000292702"/>
    </source>
</evidence>
<dbReference type="InterPro" id="IPR002415">
    <property type="entry name" value="H/ACA_rnp_Nhp2-like"/>
</dbReference>
<protein>
    <recommendedName>
        <fullName evidence="6">H/ACA ribonucleoprotein complex subunit 2</fullName>
    </recommendedName>
    <alternativeName>
        <fullName evidence="6">Nucleolar protein family A member 2</fullName>
    </alternativeName>
</protein>
<dbReference type="PANTHER" id="PTHR23105">
    <property type="entry name" value="RIBOSOMAL PROTEIN L7AE FAMILY MEMBER"/>
    <property type="match status" value="1"/>
</dbReference>
<dbReference type="Gene3D" id="3.30.1330.30">
    <property type="match status" value="1"/>
</dbReference>
<keyword evidence="5 6" id="KW-0687">Ribonucleoprotein</keyword>
<comment type="function">
    <text evidence="6">Common component of the spliceosome and rRNA processing machinery.</text>
</comment>
<evidence type="ECO:0000256" key="3">
    <source>
        <dbReference type="ARBA" id="ARBA00022884"/>
    </source>
</evidence>
<name>A0A4R0RHU0_9APHY</name>
<dbReference type="GO" id="GO:0003723">
    <property type="term" value="F:RNA binding"/>
    <property type="evidence" value="ECO:0007669"/>
    <property type="project" value="UniProtKB-UniRule"/>
</dbReference>
<comment type="similarity">
    <text evidence="2 6">Belongs to the eukaryotic ribosomal protein eL8 family.</text>
</comment>
<dbReference type="EMBL" id="RWJN01000114">
    <property type="protein sequence ID" value="TCD66986.1"/>
    <property type="molecule type" value="Genomic_DNA"/>
</dbReference>